<evidence type="ECO:0000313" key="4">
    <source>
        <dbReference type="Proteomes" id="UP000001286"/>
    </source>
</evidence>
<dbReference type="OrthoDB" id="9811174at2"/>
<dbReference type="CDD" id="cd01109">
    <property type="entry name" value="HTH_YyaN"/>
    <property type="match status" value="1"/>
</dbReference>
<dbReference type="Gene3D" id="1.10.1660.10">
    <property type="match status" value="1"/>
</dbReference>
<dbReference type="AlphaFoldDB" id="G2ZEN5"/>
<keyword evidence="1" id="KW-0238">DNA-binding</keyword>
<accession>G2ZEN5</accession>
<dbReference type="SMART" id="SM00422">
    <property type="entry name" value="HTH_MERR"/>
    <property type="match status" value="1"/>
</dbReference>
<dbReference type="HOGENOM" id="CLU_060077_8_3_9"/>
<evidence type="ECO:0000256" key="1">
    <source>
        <dbReference type="ARBA" id="ARBA00023125"/>
    </source>
</evidence>
<dbReference type="GO" id="GO:0003677">
    <property type="term" value="F:DNA binding"/>
    <property type="evidence" value="ECO:0007669"/>
    <property type="project" value="UniProtKB-KW"/>
</dbReference>
<dbReference type="InterPro" id="IPR000551">
    <property type="entry name" value="MerR-type_HTH_dom"/>
</dbReference>
<dbReference type="InterPro" id="IPR009061">
    <property type="entry name" value="DNA-bd_dom_put_sf"/>
</dbReference>
<dbReference type="GeneID" id="57076046"/>
<proteinExistence type="predicted"/>
<dbReference type="RefSeq" id="WP_014092529.1">
    <property type="nucleotide sequence ID" value="NC_016011.1"/>
</dbReference>
<protein>
    <submittedName>
        <fullName evidence="3">Putative regulatory protein</fullName>
    </submittedName>
</protein>
<dbReference type="EMBL" id="FR687253">
    <property type="protein sequence ID" value="CBW85550.1"/>
    <property type="molecule type" value="Genomic_DNA"/>
</dbReference>
<dbReference type="PROSITE" id="PS50937">
    <property type="entry name" value="HTH_MERR_2"/>
    <property type="match status" value="1"/>
</dbReference>
<dbReference type="eggNOG" id="COG0789">
    <property type="taxonomic scope" value="Bacteria"/>
</dbReference>
<sequence>MFIKEFSNKTGLSIDTLRYYEEEKLLIPTRNEKNYRIYSEEDFCWVQLLLKMKQTRMTLANIKGFARLQKLGDESLPERIKMLNNHMGELYEQQANLAETIAFVGYKMEGYQKKVAIQQERTDR</sequence>
<evidence type="ECO:0000259" key="2">
    <source>
        <dbReference type="PROSITE" id="PS50937"/>
    </source>
</evidence>
<name>G2ZEN5_LISIP</name>
<organism evidence="3 4">
    <name type="scientific">Listeria ivanovii (strain ATCC BAA-678 / PAM 55)</name>
    <dbReference type="NCBI Taxonomy" id="881621"/>
    <lineage>
        <taxon>Bacteria</taxon>
        <taxon>Bacillati</taxon>
        <taxon>Bacillota</taxon>
        <taxon>Bacilli</taxon>
        <taxon>Bacillales</taxon>
        <taxon>Listeriaceae</taxon>
        <taxon>Listeria</taxon>
    </lineage>
</organism>
<dbReference type="Pfam" id="PF13411">
    <property type="entry name" value="MerR_1"/>
    <property type="match status" value="1"/>
</dbReference>
<dbReference type="Proteomes" id="UP000001286">
    <property type="component" value="Chromosome"/>
</dbReference>
<dbReference type="InterPro" id="IPR047057">
    <property type="entry name" value="MerR_fam"/>
</dbReference>
<evidence type="ECO:0000313" key="3">
    <source>
        <dbReference type="EMBL" id="CBW85550.1"/>
    </source>
</evidence>
<dbReference type="GO" id="GO:0003700">
    <property type="term" value="F:DNA-binding transcription factor activity"/>
    <property type="evidence" value="ECO:0007669"/>
    <property type="project" value="InterPro"/>
</dbReference>
<gene>
    <name evidence="3" type="ordered locus">LIV_1063</name>
</gene>
<dbReference type="PANTHER" id="PTHR30204">
    <property type="entry name" value="REDOX-CYCLING DRUG-SENSING TRANSCRIPTIONAL ACTIVATOR SOXR"/>
    <property type="match status" value="1"/>
</dbReference>
<dbReference type="SUPFAM" id="SSF46955">
    <property type="entry name" value="Putative DNA-binding domain"/>
    <property type="match status" value="1"/>
</dbReference>
<dbReference type="KEGG" id="liv:LIV_1063"/>
<reference evidence="3 4" key="1">
    <citation type="journal article" date="2011" name="J. Bacteriol.">
        <title>Complete genome sequence of the animal pathogen Listeria ivanovii, which provides insights into host specificities and evolution of the genus Listeria.</title>
        <authorList>
            <person name="Buchrieser C."/>
            <person name="Rusniok C."/>
            <person name="Garrido P."/>
            <person name="Hain T."/>
            <person name="Scortti M."/>
            <person name="Lampidis R."/>
            <person name="Karst U."/>
            <person name="Chakraborty T."/>
            <person name="Cossart P."/>
            <person name="Kreft J."/>
            <person name="Vazquez-Boland J.A."/>
            <person name="Goebel W."/>
            <person name="Glaser P."/>
        </authorList>
    </citation>
    <scope>NUCLEOTIDE SEQUENCE [LARGE SCALE GENOMIC DNA]</scope>
    <source>
        <strain evidence="4">ATCC BAA-678 / PAM 55</strain>
    </source>
</reference>
<feature type="domain" description="HTH merR-type" evidence="2">
    <location>
        <begin position="1"/>
        <end position="68"/>
    </location>
</feature>
<dbReference type="PANTHER" id="PTHR30204:SF83">
    <property type="entry name" value="TRANSCRIPTIONAL REGULATOR, MERR FAMILY"/>
    <property type="match status" value="1"/>
</dbReference>